<dbReference type="GO" id="GO:0016887">
    <property type="term" value="F:ATP hydrolysis activity"/>
    <property type="evidence" value="ECO:0007669"/>
    <property type="project" value="InterPro"/>
</dbReference>
<keyword evidence="8" id="KW-1185">Reference proteome</keyword>
<reference evidence="7" key="1">
    <citation type="submission" date="2020-01" db="EMBL/GenBank/DDBJ databases">
        <title>Identification and distribution of gene clusters putatively required for synthesis of sphingolipid metabolism inhibitors in phylogenetically diverse species of the filamentous fungus Fusarium.</title>
        <authorList>
            <person name="Kim H.-S."/>
            <person name="Busman M."/>
            <person name="Brown D.W."/>
            <person name="Divon H."/>
            <person name="Uhlig S."/>
            <person name="Proctor R.H."/>
        </authorList>
    </citation>
    <scope>NUCLEOTIDE SEQUENCE</scope>
    <source>
        <strain evidence="7">NRRL 53441</strain>
    </source>
</reference>
<dbReference type="GO" id="GO:0005741">
    <property type="term" value="C:mitochondrial outer membrane"/>
    <property type="evidence" value="ECO:0007669"/>
    <property type="project" value="UniProtKB-SubCell"/>
</dbReference>
<keyword evidence="3" id="KW-0496">Mitochondrion</keyword>
<gene>
    <name evidence="7" type="ORF">F53441_1487</name>
</gene>
<accession>A0A8H4KVZ9</accession>
<dbReference type="OrthoDB" id="5104276at2759"/>
<organism evidence="7 8">
    <name type="scientific">Fusarium austroafricanum</name>
    <dbReference type="NCBI Taxonomy" id="2364996"/>
    <lineage>
        <taxon>Eukaryota</taxon>
        <taxon>Fungi</taxon>
        <taxon>Dikarya</taxon>
        <taxon>Ascomycota</taxon>
        <taxon>Pezizomycotina</taxon>
        <taxon>Sordariomycetes</taxon>
        <taxon>Hypocreomycetidae</taxon>
        <taxon>Hypocreales</taxon>
        <taxon>Nectriaceae</taxon>
        <taxon>Fusarium</taxon>
        <taxon>Fusarium concolor species complex</taxon>
    </lineage>
</organism>
<dbReference type="Pfam" id="PF17862">
    <property type="entry name" value="AAA_lid_3"/>
    <property type="match status" value="1"/>
</dbReference>
<dbReference type="Gene3D" id="3.40.50.300">
    <property type="entry name" value="P-loop containing nucleotide triphosphate hydrolases"/>
    <property type="match status" value="1"/>
</dbReference>
<name>A0A8H4KVZ9_9HYPO</name>
<dbReference type="InterPro" id="IPR027417">
    <property type="entry name" value="P-loop_NTPase"/>
</dbReference>
<dbReference type="PANTHER" id="PTHR45644:SF56">
    <property type="entry name" value="AAA ATPASE, PUTATIVE (AFU_ORTHOLOGUE AFUA_2G12920)-RELATED"/>
    <property type="match status" value="1"/>
</dbReference>
<keyword evidence="3" id="KW-0472">Membrane</keyword>
<feature type="compositionally biased region" description="Basic and acidic residues" evidence="5">
    <location>
        <begin position="753"/>
        <end position="773"/>
    </location>
</feature>
<evidence type="ECO:0000313" key="7">
    <source>
        <dbReference type="EMBL" id="KAF4456328.1"/>
    </source>
</evidence>
<dbReference type="Pfam" id="PF00004">
    <property type="entry name" value="AAA"/>
    <property type="match status" value="1"/>
</dbReference>
<dbReference type="InterPro" id="IPR051701">
    <property type="entry name" value="Mito_OM_Translocase_MSP1"/>
</dbReference>
<dbReference type="EMBL" id="JAADJG010000061">
    <property type="protein sequence ID" value="KAF4456328.1"/>
    <property type="molecule type" value="Genomic_DNA"/>
</dbReference>
<dbReference type="PANTHER" id="PTHR45644">
    <property type="entry name" value="AAA ATPASE, PUTATIVE (AFU_ORTHOLOGUE AFUA_2G12920)-RELATED-RELATED"/>
    <property type="match status" value="1"/>
</dbReference>
<comment type="subcellular location">
    <subcellularLocation>
        <location evidence="1">Mitochondrion outer membrane</location>
        <topology evidence="1">Single-pass membrane protein</topology>
    </subcellularLocation>
</comment>
<feature type="domain" description="AAA+ ATPase" evidence="6">
    <location>
        <begin position="447"/>
        <end position="582"/>
    </location>
</feature>
<evidence type="ECO:0000256" key="5">
    <source>
        <dbReference type="SAM" id="MobiDB-lite"/>
    </source>
</evidence>
<dbReference type="InterPro" id="IPR041569">
    <property type="entry name" value="AAA_lid_3"/>
</dbReference>
<dbReference type="Proteomes" id="UP000605986">
    <property type="component" value="Unassembled WGS sequence"/>
</dbReference>
<dbReference type="SUPFAM" id="SSF52540">
    <property type="entry name" value="P-loop containing nucleoside triphosphate hydrolases"/>
    <property type="match status" value="1"/>
</dbReference>
<dbReference type="Gene3D" id="1.10.8.60">
    <property type="match status" value="1"/>
</dbReference>
<dbReference type="SMART" id="SM00382">
    <property type="entry name" value="AAA"/>
    <property type="match status" value="1"/>
</dbReference>
<keyword evidence="4" id="KW-0067">ATP-binding</keyword>
<sequence length="782" mass="89001">MKFPPWMSPCFKGLASVNSLAARLSIRRGSGLVSKPDLQTKPTQQDTNNYEIEECIYEEVQKQLFELLHREPTYTLPGDEIFQPSDAAVILHPPNDGYVAEGLIEALAAKLTQDIGGRLLMLDSDDIIDFLQHIDDIGYEDADDEIAPHTTPFVIRENLVSPAWWPRDEYNDKNVEKPVVVVFNRIFDESRWFEDYEDQGGLRSELQGRSFPFNKHQGSLLAVIKNDSKLLRAIRSVSDEILRNVRSVPAIMVDKRSLEISCIGSPNQERLYTLDQIQHQQSHIIRRLQRLGRYQFRSIPWHSPLQPNAEWIIPKAVEAVMYKPEIWNSQRLRAFTSRISCLRPVTMQAIVRALEESLGVEWRRRYPQHIWPVIEKIMEAEGVDYSTPNAAYLNSRSPEEEERSMEHTLDATWNDIQLEPRIEAKIKRMISLFDRRLHLTGILKRCTTAGALLYGPPGTGKTHLARVIANESSAVMLRISTAEIGSKWYGETEKQIRALFSLARKLSPAIVFIDEADAIFPNRSGSDKEWRRGLVNQFLGEIGGFENSASSPLLILATNLPQYLDPAVLRRVPTKIFVDLPSLEARERIFEMCLKKESLNNSVDMKELAQATDGYTGSDIEFICQQAVFAALEDFEADLALAPDIPIVIGMSHFNYALNGSNPSVARSTMESILKFAAEFDCLASVRPEQTKKRKGSWENLKGWWIPVQHTGCPEAKIAETQEKRDAAKKLEAERDALEKKVLEAKSEVNKRLKEHQVAHEHSKEAHNEYQKHIDKHVHGGK</sequence>
<evidence type="ECO:0000256" key="1">
    <source>
        <dbReference type="ARBA" id="ARBA00004572"/>
    </source>
</evidence>
<dbReference type="InterPro" id="IPR003959">
    <property type="entry name" value="ATPase_AAA_core"/>
</dbReference>
<proteinExistence type="predicted"/>
<evidence type="ECO:0000313" key="8">
    <source>
        <dbReference type="Proteomes" id="UP000605986"/>
    </source>
</evidence>
<comment type="caution">
    <text evidence="7">The sequence shown here is derived from an EMBL/GenBank/DDBJ whole genome shotgun (WGS) entry which is preliminary data.</text>
</comment>
<feature type="region of interest" description="Disordered" evidence="5">
    <location>
        <begin position="753"/>
        <end position="782"/>
    </location>
</feature>
<evidence type="ECO:0000256" key="2">
    <source>
        <dbReference type="ARBA" id="ARBA00022741"/>
    </source>
</evidence>
<dbReference type="CDD" id="cd19481">
    <property type="entry name" value="RecA-like_protease"/>
    <property type="match status" value="1"/>
</dbReference>
<dbReference type="GO" id="GO:0005524">
    <property type="term" value="F:ATP binding"/>
    <property type="evidence" value="ECO:0007669"/>
    <property type="project" value="UniProtKB-KW"/>
</dbReference>
<evidence type="ECO:0000256" key="3">
    <source>
        <dbReference type="ARBA" id="ARBA00022787"/>
    </source>
</evidence>
<keyword evidence="3" id="KW-1000">Mitochondrion outer membrane</keyword>
<evidence type="ECO:0000259" key="6">
    <source>
        <dbReference type="SMART" id="SM00382"/>
    </source>
</evidence>
<evidence type="ECO:0000256" key="4">
    <source>
        <dbReference type="ARBA" id="ARBA00022840"/>
    </source>
</evidence>
<protein>
    <submittedName>
        <fullName evidence="7">ATPase family AAA domain-containing protein 1-A</fullName>
    </submittedName>
</protein>
<dbReference type="InterPro" id="IPR003593">
    <property type="entry name" value="AAA+_ATPase"/>
</dbReference>
<dbReference type="AlphaFoldDB" id="A0A8H4KVZ9"/>
<keyword evidence="2" id="KW-0547">Nucleotide-binding</keyword>